<dbReference type="Pfam" id="PF19361">
    <property type="entry name" value="DUF5937"/>
    <property type="match status" value="1"/>
</dbReference>
<evidence type="ECO:0000256" key="3">
    <source>
        <dbReference type="ARBA" id="ARBA00023163"/>
    </source>
</evidence>
<reference evidence="5 6" key="1">
    <citation type="submission" date="2021-01" db="EMBL/GenBank/DDBJ databases">
        <title>Actinoplanes sp. nov. LDG1-01 isolated from lichen.</title>
        <authorList>
            <person name="Saeng-In P."/>
            <person name="Phongsopitanun W."/>
            <person name="Kanchanasin P."/>
            <person name="Yuki M."/>
            <person name="Kudo T."/>
            <person name="Ohkuma M."/>
            <person name="Tanasupawat S."/>
        </authorList>
    </citation>
    <scope>NUCLEOTIDE SEQUENCE [LARGE SCALE GENOMIC DNA]</scope>
    <source>
        <strain evidence="5 6">LDG1-01</strain>
    </source>
</reference>
<dbReference type="InterPro" id="IPR045981">
    <property type="entry name" value="DUF5937"/>
</dbReference>
<dbReference type="EMBL" id="JAENHO010000003">
    <property type="protein sequence ID" value="MBL7255117.1"/>
    <property type="molecule type" value="Genomic_DNA"/>
</dbReference>
<dbReference type="Pfam" id="PF12840">
    <property type="entry name" value="HTH_20"/>
    <property type="match status" value="1"/>
</dbReference>
<dbReference type="SMART" id="SM00418">
    <property type="entry name" value="HTH_ARSR"/>
    <property type="match status" value="1"/>
</dbReference>
<dbReference type="InterPro" id="IPR051011">
    <property type="entry name" value="Metal_resp_trans_reg"/>
</dbReference>
<dbReference type="CDD" id="cd00090">
    <property type="entry name" value="HTH_ARSR"/>
    <property type="match status" value="1"/>
</dbReference>
<dbReference type="RefSeq" id="WP_202991594.1">
    <property type="nucleotide sequence ID" value="NZ_JAENHO010000003.1"/>
</dbReference>
<dbReference type="InterPro" id="IPR011991">
    <property type="entry name" value="ArsR-like_HTH"/>
</dbReference>
<dbReference type="Proteomes" id="UP000598996">
    <property type="component" value="Unassembled WGS sequence"/>
</dbReference>
<evidence type="ECO:0000313" key="6">
    <source>
        <dbReference type="Proteomes" id="UP000598996"/>
    </source>
</evidence>
<evidence type="ECO:0000256" key="1">
    <source>
        <dbReference type="ARBA" id="ARBA00023015"/>
    </source>
</evidence>
<keyword evidence="3" id="KW-0804">Transcription</keyword>
<keyword evidence="1" id="KW-0805">Transcription regulation</keyword>
<proteinExistence type="predicted"/>
<dbReference type="InterPro" id="IPR036388">
    <property type="entry name" value="WH-like_DNA-bd_sf"/>
</dbReference>
<accession>A0ABS1VN04</accession>
<keyword evidence="6" id="KW-1185">Reference proteome</keyword>
<dbReference type="SUPFAM" id="SSF46785">
    <property type="entry name" value="Winged helix' DNA-binding domain"/>
    <property type="match status" value="1"/>
</dbReference>
<evidence type="ECO:0000313" key="5">
    <source>
        <dbReference type="EMBL" id="MBL7255117.1"/>
    </source>
</evidence>
<comment type="caution">
    <text evidence="5">The sequence shown here is derived from an EMBL/GenBank/DDBJ whole genome shotgun (WGS) entry which is preliminary data.</text>
</comment>
<name>A0ABS1VN04_9ACTN</name>
<dbReference type="InterPro" id="IPR001845">
    <property type="entry name" value="HTH_ArsR_DNA-bd_dom"/>
</dbReference>
<keyword evidence="2" id="KW-0238">DNA-binding</keyword>
<sequence length="320" mass="33587">MVSIALSAASATRIRFAISALWETLAAVRILRSPGVPAVYRTWASQAALPADSLLATLVAPPGAYTPDFLTPPPTGLTADLDTELAALRATPTDVIRAHLDLLPGLTLRPGALTRLYDDPTAGLAALSDEIASFWSTAIAPRWPRMKALLDAEVQRRAQMLATTGTEGVLADLHPAVTWQNGILHVNQPHCTAPDVPTGTGLILIPSVFIWPTVMTVSAGPTPQLAYPAAGVATLWEPTTTTPDALTALIGRSRANVLTELTTPLSTTELSARTGITPGGISQHLAVLRAAGLIVTHRQGRSLLNTRTPAAETLLSATTH</sequence>
<feature type="domain" description="HTH arsR-type" evidence="4">
    <location>
        <begin position="244"/>
        <end position="320"/>
    </location>
</feature>
<evidence type="ECO:0000259" key="4">
    <source>
        <dbReference type="SMART" id="SM00418"/>
    </source>
</evidence>
<dbReference type="PANTHER" id="PTHR43132">
    <property type="entry name" value="ARSENICAL RESISTANCE OPERON REPRESSOR ARSR-RELATED"/>
    <property type="match status" value="1"/>
</dbReference>
<dbReference type="InterPro" id="IPR036390">
    <property type="entry name" value="WH_DNA-bd_sf"/>
</dbReference>
<protein>
    <submittedName>
        <fullName evidence="5">Winged helix-turn-helix transcriptional regulator</fullName>
    </submittedName>
</protein>
<dbReference type="Gene3D" id="1.10.10.10">
    <property type="entry name" value="Winged helix-like DNA-binding domain superfamily/Winged helix DNA-binding domain"/>
    <property type="match status" value="1"/>
</dbReference>
<dbReference type="PANTHER" id="PTHR43132:SF6">
    <property type="entry name" value="HTH-TYPE TRANSCRIPTIONAL REPRESSOR CZRA"/>
    <property type="match status" value="1"/>
</dbReference>
<gene>
    <name evidence="5" type="ORF">JKJ07_12405</name>
</gene>
<organism evidence="5 6">
    <name type="scientific">Paractinoplanes lichenicola</name>
    <dbReference type="NCBI Taxonomy" id="2802976"/>
    <lineage>
        <taxon>Bacteria</taxon>
        <taxon>Bacillati</taxon>
        <taxon>Actinomycetota</taxon>
        <taxon>Actinomycetes</taxon>
        <taxon>Micromonosporales</taxon>
        <taxon>Micromonosporaceae</taxon>
        <taxon>Paractinoplanes</taxon>
    </lineage>
</organism>
<evidence type="ECO:0000256" key="2">
    <source>
        <dbReference type="ARBA" id="ARBA00023125"/>
    </source>
</evidence>